<dbReference type="EMBL" id="JANSHE010007101">
    <property type="protein sequence ID" value="KAJ2965242.1"/>
    <property type="molecule type" value="Genomic_DNA"/>
</dbReference>
<accession>A0ACC1MDX6</accession>
<evidence type="ECO:0000313" key="2">
    <source>
        <dbReference type="Proteomes" id="UP001144978"/>
    </source>
</evidence>
<reference evidence="1" key="1">
    <citation type="submission" date="2022-08" db="EMBL/GenBank/DDBJ databases">
        <title>Genome Sequence of Pycnoporus sanguineus.</title>
        <authorList>
            <person name="Buettner E."/>
        </authorList>
    </citation>
    <scope>NUCLEOTIDE SEQUENCE</scope>
    <source>
        <strain evidence="1">CG-C14</strain>
    </source>
</reference>
<protein>
    <submittedName>
        <fullName evidence="1">Uncharacterized protein</fullName>
    </submittedName>
</protein>
<gene>
    <name evidence="1" type="ORF">NUW54_g14184</name>
</gene>
<evidence type="ECO:0000313" key="1">
    <source>
        <dbReference type="EMBL" id="KAJ2965242.1"/>
    </source>
</evidence>
<sequence>MSRAASAMVGKVRSRPNAGRGSSLEKPKCTFPFAVKLSLSPPSLRLSLSSSPSTACKAPRSTHGRIHEAHSQALLHRLATAGHRRLVLILIPRPLQLCPSSRSLYTATHLTFLDGPPPPPPSTRGNSNLIIGSRLAAEARGEVEGHTNHPSNHGQSSHLPYSIALTLGQSDASSHLPLSPYNPILPYQSLSPLFVCSAKSADTPAPDHRKKRQRTRYQLDVGAYGIPKRSRGHCVAGRDGHGRMYAPGEARSESHQEDLLGRAVQVGEDAYFVRDNAMGVADGVGGWSRIRRTGALNHKRNRPFASSPFSANPTDPSPSALFARRLMHFCSEEVDAACEQQEQRCVIPTIC</sequence>
<name>A0ACC1MDX6_9APHY</name>
<proteinExistence type="predicted"/>
<organism evidence="1 2">
    <name type="scientific">Trametes sanguinea</name>
    <dbReference type="NCBI Taxonomy" id="158606"/>
    <lineage>
        <taxon>Eukaryota</taxon>
        <taxon>Fungi</taxon>
        <taxon>Dikarya</taxon>
        <taxon>Basidiomycota</taxon>
        <taxon>Agaricomycotina</taxon>
        <taxon>Agaricomycetes</taxon>
        <taxon>Polyporales</taxon>
        <taxon>Polyporaceae</taxon>
        <taxon>Trametes</taxon>
    </lineage>
</organism>
<comment type="caution">
    <text evidence="1">The sequence shown here is derived from an EMBL/GenBank/DDBJ whole genome shotgun (WGS) entry which is preliminary data.</text>
</comment>
<keyword evidence="2" id="KW-1185">Reference proteome</keyword>
<dbReference type="Proteomes" id="UP001144978">
    <property type="component" value="Unassembled WGS sequence"/>
</dbReference>